<evidence type="ECO:0000313" key="2">
    <source>
        <dbReference type="Proteomes" id="UP000185598"/>
    </source>
</evidence>
<dbReference type="EMBL" id="MKIN01000022">
    <property type="protein sequence ID" value="OLP49385.1"/>
    <property type="molecule type" value="Genomic_DNA"/>
</dbReference>
<evidence type="ECO:0000313" key="1">
    <source>
        <dbReference type="EMBL" id="OLP49385.1"/>
    </source>
</evidence>
<sequence>MKMQMIHGLLSGATICIEKVETGRFKPVCLTLRKALDDQQQIRAQFRRAVANVVIMLLADDECMAVNVWLQRKKANKMITFQYNIGRRLPADDAAKIQSFLISYYDP</sequence>
<organism evidence="1 2">
    <name type="scientific">Allorhizobium taibaishanense</name>
    <dbReference type="NCBI Taxonomy" id="887144"/>
    <lineage>
        <taxon>Bacteria</taxon>
        <taxon>Pseudomonadati</taxon>
        <taxon>Pseudomonadota</taxon>
        <taxon>Alphaproteobacteria</taxon>
        <taxon>Hyphomicrobiales</taxon>
        <taxon>Rhizobiaceae</taxon>
        <taxon>Rhizobium/Agrobacterium group</taxon>
        <taxon>Allorhizobium</taxon>
    </lineage>
</organism>
<comment type="caution">
    <text evidence="1">The sequence shown here is derived from an EMBL/GenBank/DDBJ whole genome shotgun (WGS) entry which is preliminary data.</text>
</comment>
<keyword evidence="2" id="KW-1185">Reference proteome</keyword>
<dbReference type="AlphaFoldDB" id="A0A1Q9A473"/>
<proteinExistence type="predicted"/>
<reference evidence="1 2" key="1">
    <citation type="submission" date="2016-09" db="EMBL/GenBank/DDBJ databases">
        <title>Rhizobium oryziradicis sp. nov., isolated from the root of rice.</title>
        <authorList>
            <person name="Zhao J."/>
            <person name="Zhang X."/>
        </authorList>
    </citation>
    <scope>NUCLEOTIDE SEQUENCE [LARGE SCALE GENOMIC DNA]</scope>
    <source>
        <strain evidence="1 2">14971</strain>
    </source>
</reference>
<protein>
    <submittedName>
        <fullName evidence="1">Uncharacterized protein</fullName>
    </submittedName>
</protein>
<accession>A0A1Q9A473</accession>
<name>A0A1Q9A473_9HYPH</name>
<gene>
    <name evidence="1" type="ORF">BJF91_20275</name>
</gene>
<dbReference type="Proteomes" id="UP000185598">
    <property type="component" value="Unassembled WGS sequence"/>
</dbReference>